<dbReference type="Proteomes" id="UP001501671">
    <property type="component" value="Unassembled WGS sequence"/>
</dbReference>
<proteinExistence type="predicted"/>
<name>A0ABP8HP58_9BURK</name>
<accession>A0ABP8HP58</accession>
<protein>
    <submittedName>
        <fullName evidence="1">Uncharacterized protein</fullName>
    </submittedName>
</protein>
<sequence>MPCLRARPGVLLCVAERGAGLGLLLDRVVPAARGFALPPGWRRWHAWMLGFDTAQAGLTDVLLEPDDRLCERFGMVQTWNGIDVPLPAADVPLPAADVPQPFRAIGRLTAGRLAAVRAVAREWQISKGLETRIDPEIRSCPGRVGLRDALPGMSVLTGTPVASDILGRDARIAYRQVFRGAALAMRERLREACRVQA</sequence>
<organism evidence="1 2">
    <name type="scientific">Pigmentiphaga soli</name>
    <dbReference type="NCBI Taxonomy" id="1007095"/>
    <lineage>
        <taxon>Bacteria</taxon>
        <taxon>Pseudomonadati</taxon>
        <taxon>Pseudomonadota</taxon>
        <taxon>Betaproteobacteria</taxon>
        <taxon>Burkholderiales</taxon>
        <taxon>Alcaligenaceae</taxon>
        <taxon>Pigmentiphaga</taxon>
    </lineage>
</organism>
<gene>
    <name evidence="1" type="ORF">GCM10023144_43810</name>
</gene>
<keyword evidence="2" id="KW-1185">Reference proteome</keyword>
<evidence type="ECO:0000313" key="2">
    <source>
        <dbReference type="Proteomes" id="UP001501671"/>
    </source>
</evidence>
<dbReference type="EMBL" id="BAABFO010000032">
    <property type="protein sequence ID" value="GAA4342154.1"/>
    <property type="molecule type" value="Genomic_DNA"/>
</dbReference>
<comment type="caution">
    <text evidence="1">The sequence shown here is derived from an EMBL/GenBank/DDBJ whole genome shotgun (WGS) entry which is preliminary data.</text>
</comment>
<reference evidence="2" key="1">
    <citation type="journal article" date="2019" name="Int. J. Syst. Evol. Microbiol.">
        <title>The Global Catalogue of Microorganisms (GCM) 10K type strain sequencing project: providing services to taxonomists for standard genome sequencing and annotation.</title>
        <authorList>
            <consortium name="The Broad Institute Genomics Platform"/>
            <consortium name="The Broad Institute Genome Sequencing Center for Infectious Disease"/>
            <person name="Wu L."/>
            <person name="Ma J."/>
        </authorList>
    </citation>
    <scope>NUCLEOTIDE SEQUENCE [LARGE SCALE GENOMIC DNA]</scope>
    <source>
        <strain evidence="2">JCM 17666</strain>
    </source>
</reference>
<dbReference type="RefSeq" id="WP_345252067.1">
    <property type="nucleotide sequence ID" value="NZ_BAABFO010000032.1"/>
</dbReference>
<evidence type="ECO:0000313" key="1">
    <source>
        <dbReference type="EMBL" id="GAA4342154.1"/>
    </source>
</evidence>